<dbReference type="GeneID" id="78274582"/>
<proteinExistence type="inferred from homology"/>
<evidence type="ECO:0000256" key="4">
    <source>
        <dbReference type="ARBA" id="ARBA00023002"/>
    </source>
</evidence>
<organism evidence="11 12">
    <name type="scientific">Dubosiella newyorkensis</name>
    <dbReference type="NCBI Taxonomy" id="1862672"/>
    <lineage>
        <taxon>Bacteria</taxon>
        <taxon>Bacillati</taxon>
        <taxon>Bacillota</taxon>
        <taxon>Erysipelotrichia</taxon>
        <taxon>Erysipelotrichales</taxon>
        <taxon>Erysipelotrichaceae</taxon>
        <taxon>Dubosiella</taxon>
    </lineage>
</organism>
<comment type="similarity">
    <text evidence="5">Belongs to the FMN-dependent alpha-hydroxy acid dehydrogenase family.</text>
</comment>
<keyword evidence="3 9" id="KW-0288">FMN</keyword>
<dbReference type="InterPro" id="IPR037396">
    <property type="entry name" value="FMN_HAD"/>
</dbReference>
<evidence type="ECO:0000256" key="1">
    <source>
        <dbReference type="ARBA" id="ARBA00001917"/>
    </source>
</evidence>
<accession>A0A1U7NQ92</accession>
<comment type="cofactor">
    <cofactor evidence="1">
        <name>FMN</name>
        <dbReference type="ChEBI" id="CHEBI:58210"/>
    </cofactor>
</comment>
<dbReference type="PANTHER" id="PTHR10578">
    <property type="entry name" value="S -2-HYDROXY-ACID OXIDASE-RELATED"/>
    <property type="match status" value="1"/>
</dbReference>
<feature type="binding site" evidence="9">
    <location>
        <position position="234"/>
    </location>
    <ligand>
        <name>FMN</name>
        <dbReference type="ChEBI" id="CHEBI:58210"/>
    </ligand>
</feature>
<feature type="binding site" evidence="9">
    <location>
        <position position="239"/>
    </location>
    <ligand>
        <name>glyoxylate</name>
        <dbReference type="ChEBI" id="CHEBI:36655"/>
    </ligand>
</feature>
<dbReference type="Pfam" id="PF01070">
    <property type="entry name" value="FMN_dh"/>
    <property type="match status" value="2"/>
</dbReference>
<comment type="caution">
    <text evidence="11">The sequence shown here is derived from an EMBL/GenBank/DDBJ whole genome shotgun (WGS) entry which is preliminary data.</text>
</comment>
<dbReference type="PROSITE" id="PS51349">
    <property type="entry name" value="FMN_HYDROXY_ACID_DH_2"/>
    <property type="match status" value="1"/>
</dbReference>
<keyword evidence="12" id="KW-1185">Reference proteome</keyword>
<evidence type="ECO:0000256" key="6">
    <source>
        <dbReference type="ARBA" id="ARBA00029513"/>
    </source>
</evidence>
<evidence type="ECO:0000313" key="12">
    <source>
        <dbReference type="Proteomes" id="UP000186705"/>
    </source>
</evidence>
<dbReference type="AlphaFoldDB" id="A0A1U7NQ92"/>
<dbReference type="InterPro" id="IPR012133">
    <property type="entry name" value="Alpha-hydoxy_acid_DH_FMN"/>
</dbReference>
<evidence type="ECO:0000256" key="9">
    <source>
        <dbReference type="PIRSR" id="PIRSR000138-2"/>
    </source>
</evidence>
<evidence type="ECO:0000256" key="8">
    <source>
        <dbReference type="PIRSR" id="PIRSR000138-1"/>
    </source>
</evidence>
<protein>
    <recommendedName>
        <fullName evidence="6">L-lactate oxidase</fullName>
    </recommendedName>
</protein>
<name>A0A1U7NQ92_9FIRM</name>
<sequence length="338" mass="36055">MNFQEVLNKSRPLVGPHCKACLICDGRACCNQIPGPGSKGSGRVATRNYEGWQDVFVKMDTIVPKGKIDTTLTLFGKTFKYPIFAGPVGAVAMHYSDLYSDQTFYKTLLAGAKKAGICAFTGDGMDPAIMIDACQEIKNQDGLGVPTIKPWPKEIVLEKLELVKNSKAFMVAMDIDAAGLPFLKSFTPPAGRKSVQELKEIIDASPVPFMLKGIMSEEGAIKALEAGAKAIVVSNHGGRVLDGTPSSASVLEKIAKVVDGRMKIFVDGGLRSGVDIFKALAMGADVVLVARPFVNAVYGAGEEGVEVLVETLGQELKDTMEMCGASDLASIDKTMITR</sequence>
<dbReference type="EMBL" id="MPKA01000039">
    <property type="protein sequence ID" value="OLU47801.1"/>
    <property type="molecule type" value="Genomic_DNA"/>
</dbReference>
<dbReference type="GO" id="GO:0010181">
    <property type="term" value="F:FMN binding"/>
    <property type="evidence" value="ECO:0007669"/>
    <property type="project" value="InterPro"/>
</dbReference>
<comment type="catalytic activity">
    <reaction evidence="7">
        <text>(S)-lactate + O2 = pyruvate + H2O2</text>
        <dbReference type="Rhea" id="RHEA:55868"/>
        <dbReference type="ChEBI" id="CHEBI:15361"/>
        <dbReference type="ChEBI" id="CHEBI:15379"/>
        <dbReference type="ChEBI" id="CHEBI:16240"/>
        <dbReference type="ChEBI" id="CHEBI:16651"/>
    </reaction>
    <physiologicalReaction direction="left-to-right" evidence="7">
        <dbReference type="Rhea" id="RHEA:55869"/>
    </physiologicalReaction>
</comment>
<dbReference type="PIRSF" id="PIRSF000138">
    <property type="entry name" value="Al-hdrx_acd_dh"/>
    <property type="match status" value="1"/>
</dbReference>
<dbReference type="PANTHER" id="PTHR10578:SF107">
    <property type="entry name" value="2-HYDROXYACID OXIDASE 1"/>
    <property type="match status" value="1"/>
</dbReference>
<evidence type="ECO:0000256" key="7">
    <source>
        <dbReference type="ARBA" id="ARBA00048754"/>
    </source>
</evidence>
<evidence type="ECO:0000313" key="11">
    <source>
        <dbReference type="EMBL" id="OLU47801.1"/>
    </source>
</evidence>
<dbReference type="GO" id="GO:0016491">
    <property type="term" value="F:oxidoreductase activity"/>
    <property type="evidence" value="ECO:0007669"/>
    <property type="project" value="UniProtKB-KW"/>
</dbReference>
<feature type="domain" description="FMN hydroxy acid dehydrogenase" evidence="10">
    <location>
        <begin position="1"/>
        <end position="338"/>
    </location>
</feature>
<gene>
    <name evidence="11" type="ORF">BO225_01285</name>
</gene>
<dbReference type="STRING" id="1862672.BO225_01285"/>
<dbReference type="Proteomes" id="UP000186705">
    <property type="component" value="Unassembled WGS sequence"/>
</dbReference>
<keyword evidence="4" id="KW-0560">Oxidoreductase</keyword>
<dbReference type="CDD" id="cd02809">
    <property type="entry name" value="alpha_hydroxyacid_oxid_FMN"/>
    <property type="match status" value="1"/>
</dbReference>
<feature type="binding site" evidence="9">
    <location>
        <position position="212"/>
    </location>
    <ligand>
        <name>FMN</name>
        <dbReference type="ChEBI" id="CHEBI:58210"/>
    </ligand>
</feature>
<feature type="active site" description="Proton acceptor" evidence="8">
    <location>
        <position position="236"/>
    </location>
</feature>
<dbReference type="Gene3D" id="3.20.20.70">
    <property type="entry name" value="Aldolase class I"/>
    <property type="match status" value="1"/>
</dbReference>
<dbReference type="InterPro" id="IPR013785">
    <property type="entry name" value="Aldolase_TIM"/>
</dbReference>
<dbReference type="SUPFAM" id="SSF51395">
    <property type="entry name" value="FMN-linked oxidoreductases"/>
    <property type="match status" value="1"/>
</dbReference>
<evidence type="ECO:0000256" key="5">
    <source>
        <dbReference type="ARBA" id="ARBA00024042"/>
    </source>
</evidence>
<evidence type="ECO:0000256" key="2">
    <source>
        <dbReference type="ARBA" id="ARBA00022630"/>
    </source>
</evidence>
<keyword evidence="2 9" id="KW-0285">Flavoprotein</keyword>
<feature type="binding site" evidence="9">
    <location>
        <begin position="267"/>
        <end position="271"/>
    </location>
    <ligand>
        <name>FMN</name>
        <dbReference type="ChEBI" id="CHEBI:58210"/>
    </ligand>
</feature>
<reference evidence="11 12" key="1">
    <citation type="submission" date="2016-11" db="EMBL/GenBank/DDBJ databases">
        <title>Description of two novel members of the family Erysipelotrichaceae: Ileibacterium lipovorans gen. nov., sp. nov. and Dubosiella newyorkensis, gen. nov., sp. nov.</title>
        <authorList>
            <person name="Cox L.M."/>
            <person name="Sohn J."/>
            <person name="Tyrrell K.L."/>
            <person name="Citron D.M."/>
            <person name="Lawson P.A."/>
            <person name="Patel N.B."/>
            <person name="Iizumi T."/>
            <person name="Perez-Perez G.I."/>
            <person name="Goldstein E.J."/>
            <person name="Blaser M.J."/>
        </authorList>
    </citation>
    <scope>NUCLEOTIDE SEQUENCE [LARGE SCALE GENOMIC DNA]</scope>
    <source>
        <strain evidence="11 12">NYU-BL-A4</strain>
    </source>
</reference>
<evidence type="ECO:0000259" key="10">
    <source>
        <dbReference type="PROSITE" id="PS51349"/>
    </source>
</evidence>
<dbReference type="InterPro" id="IPR000262">
    <property type="entry name" value="FMN-dep_DH"/>
</dbReference>
<feature type="binding site" evidence="9">
    <location>
        <position position="236"/>
    </location>
    <ligand>
        <name>FMN</name>
        <dbReference type="ChEBI" id="CHEBI:58210"/>
    </ligand>
</feature>
<dbReference type="RefSeq" id="WP_076340484.1">
    <property type="nucleotide sequence ID" value="NZ_CAPDDE010000067.1"/>
</dbReference>
<evidence type="ECO:0000256" key="3">
    <source>
        <dbReference type="ARBA" id="ARBA00022643"/>
    </source>
</evidence>
<dbReference type="OrthoDB" id="9770452at2"/>